<evidence type="ECO:0000313" key="9">
    <source>
        <dbReference type="Proteomes" id="UP000323708"/>
    </source>
</evidence>
<evidence type="ECO:0000256" key="2">
    <source>
        <dbReference type="ARBA" id="ARBA00023002"/>
    </source>
</evidence>
<dbReference type="InterPro" id="IPR020921">
    <property type="entry name" value="Erythronate-4-P_DHase"/>
</dbReference>
<dbReference type="PROSITE" id="PS00671">
    <property type="entry name" value="D_2_HYDROXYACID_DH_3"/>
    <property type="match status" value="1"/>
</dbReference>
<feature type="domain" description="D-isomer specific 2-hydroxyacid dehydrogenase NAD-binding" evidence="7">
    <location>
        <begin position="107"/>
        <end position="247"/>
    </location>
</feature>
<dbReference type="PROSITE" id="PS00065">
    <property type="entry name" value="D_2_HYDROXYACID_DH_1"/>
    <property type="match status" value="1"/>
</dbReference>
<dbReference type="InterPro" id="IPR006140">
    <property type="entry name" value="D-isomer_DH_NAD-bd"/>
</dbReference>
<protein>
    <recommendedName>
        <fullName evidence="5">Erythronate-4-phosphate dehydrogenase</fullName>
        <ecNumber evidence="5">1.1.1.290</ecNumber>
    </recommendedName>
</protein>
<dbReference type="GO" id="GO:0033711">
    <property type="term" value="F:4-phosphoerythronate dehydrogenase activity"/>
    <property type="evidence" value="ECO:0007669"/>
    <property type="project" value="UniProtKB-EC"/>
</dbReference>
<dbReference type="InterPro" id="IPR006139">
    <property type="entry name" value="D-isomer_2_OHA_DH_cat_dom"/>
</dbReference>
<dbReference type="HAMAP" id="MF_01825">
    <property type="entry name" value="PdxB"/>
    <property type="match status" value="1"/>
</dbReference>
<evidence type="ECO:0000256" key="5">
    <source>
        <dbReference type="HAMAP-Rule" id="MF_01825"/>
    </source>
</evidence>
<comment type="pathway">
    <text evidence="5">Cofactor biosynthesis; pyridoxine 5'-phosphate biosynthesis; pyridoxine 5'-phosphate from D-erythrose 4-phosphate: step 2/5.</text>
</comment>
<keyword evidence="4 5" id="KW-0664">Pyridoxine biosynthesis</keyword>
<dbReference type="InterPro" id="IPR038251">
    <property type="entry name" value="PdxB_dimer_sf"/>
</dbReference>
<dbReference type="UniPathway" id="UPA00244">
    <property type="reaction ID" value="UER00310"/>
</dbReference>
<dbReference type="SUPFAM" id="SSF52283">
    <property type="entry name" value="Formate/glycerate dehydrogenase catalytic domain-like"/>
    <property type="match status" value="1"/>
</dbReference>
<keyword evidence="2 5" id="KW-0560">Oxidoreductase</keyword>
<feature type="binding site" evidence="5">
    <location>
        <position position="146"/>
    </location>
    <ligand>
        <name>NAD(+)</name>
        <dbReference type="ChEBI" id="CHEBI:57540"/>
    </ligand>
</feature>
<keyword evidence="1 5" id="KW-0963">Cytoplasm</keyword>
<comment type="function">
    <text evidence="5">Catalyzes the oxidation of erythronate-4-phosphate to 3-hydroxy-2-oxo-4-phosphonooxybutanoate.</text>
</comment>
<evidence type="ECO:0000259" key="6">
    <source>
        <dbReference type="Pfam" id="PF00389"/>
    </source>
</evidence>
<dbReference type="InterPro" id="IPR036291">
    <property type="entry name" value="NAD(P)-bd_dom_sf"/>
</dbReference>
<feature type="active site" description="Proton donor" evidence="5">
    <location>
        <position position="252"/>
    </location>
</feature>
<sequence>MRVVADENMPAVEQLLGDRAQVRRLPGRQITRADVAGADALLVRSVTPVNAALLAGTDIRFVGTATAGTDHVDVSWLRQAGITFADAAGANANSVVEYVLCAIAETDDFLERLLAGAVVGIVGFGHVGSLLASRLEGLGIRFRAHDPWLAPGSVANACSLAEALACDVICLHPALTDAAPWPSRHLLAGKRVAALHASQLLINASRGEVVDNHALLARLQAPAAPQTVLDVWEHEPRIMAPLLEHVRFGSAHIAGYSYDSKLLATQRLVQAMECCGLLSGASVSGLADEPRQWRLDSAASTADAIRQLLASAYTVSADDQQLRAVTLNVAPAQAAGQFDELRKHYPLRRELAGSHVVLTTATAAYSEVVTALGCHCETEVR</sequence>
<comment type="caution">
    <text evidence="5">Lacks conserved residue(s) required for the propagation of feature annotation.</text>
</comment>
<comment type="catalytic activity">
    <reaction evidence="5">
        <text>4-phospho-D-erythronate + NAD(+) = (R)-3-hydroxy-2-oxo-4-phosphooxybutanoate + NADH + H(+)</text>
        <dbReference type="Rhea" id="RHEA:18829"/>
        <dbReference type="ChEBI" id="CHEBI:15378"/>
        <dbReference type="ChEBI" id="CHEBI:57540"/>
        <dbReference type="ChEBI" id="CHEBI:57945"/>
        <dbReference type="ChEBI" id="CHEBI:58538"/>
        <dbReference type="ChEBI" id="CHEBI:58766"/>
        <dbReference type="EC" id="1.1.1.290"/>
    </reaction>
</comment>
<dbReference type="Proteomes" id="UP000323708">
    <property type="component" value="Unassembled WGS sequence"/>
</dbReference>
<dbReference type="InterPro" id="IPR029752">
    <property type="entry name" value="D-isomer_DH_CS1"/>
</dbReference>
<organism evidence="8 9">
    <name type="scientific">Pseudohalioglobus sediminis</name>
    <dbReference type="NCBI Taxonomy" id="2606449"/>
    <lineage>
        <taxon>Bacteria</taxon>
        <taxon>Pseudomonadati</taxon>
        <taxon>Pseudomonadota</taxon>
        <taxon>Gammaproteobacteria</taxon>
        <taxon>Cellvibrionales</taxon>
        <taxon>Halieaceae</taxon>
        <taxon>Pseudohalioglobus</taxon>
    </lineage>
</organism>
<reference evidence="8 9" key="1">
    <citation type="submission" date="2019-09" db="EMBL/GenBank/DDBJ databases">
        <authorList>
            <person name="Chen X.-Y."/>
        </authorList>
    </citation>
    <scope>NUCLEOTIDE SEQUENCE [LARGE SCALE GENOMIC DNA]</scope>
    <source>
        <strain evidence="8 9">NY5</strain>
    </source>
</reference>
<proteinExistence type="inferred from homology"/>
<comment type="caution">
    <text evidence="8">The sequence shown here is derived from an EMBL/GenBank/DDBJ whole genome shotgun (WGS) entry which is preliminary data.</text>
</comment>
<keyword evidence="9" id="KW-1185">Reference proteome</keyword>
<dbReference type="GO" id="GO:0005829">
    <property type="term" value="C:cytosol"/>
    <property type="evidence" value="ECO:0007669"/>
    <property type="project" value="TreeGrafter"/>
</dbReference>
<feature type="binding site" evidence="5">
    <location>
        <position position="255"/>
    </location>
    <ligand>
        <name>NAD(+)</name>
        <dbReference type="ChEBI" id="CHEBI:57540"/>
    </ligand>
</feature>
<dbReference type="SUPFAM" id="SSF51735">
    <property type="entry name" value="NAD(P)-binding Rossmann-fold domains"/>
    <property type="match status" value="1"/>
</dbReference>
<dbReference type="EMBL" id="VTUX01000011">
    <property type="protein sequence ID" value="KAA1188111.1"/>
    <property type="molecule type" value="Genomic_DNA"/>
</dbReference>
<feature type="binding site" evidence="5">
    <location>
        <position position="230"/>
    </location>
    <ligand>
        <name>NAD(+)</name>
        <dbReference type="ChEBI" id="CHEBI:57540"/>
    </ligand>
</feature>
<comment type="similarity">
    <text evidence="5">Belongs to the D-isomer specific 2-hydroxyacid dehydrogenase family. PdxB subfamily.</text>
</comment>
<gene>
    <name evidence="5" type="primary">pdxB</name>
    <name evidence="8" type="ORF">F0M18_18900</name>
</gene>
<evidence type="ECO:0000256" key="4">
    <source>
        <dbReference type="ARBA" id="ARBA00023096"/>
    </source>
</evidence>
<feature type="binding site" evidence="5">
    <location>
        <position position="45"/>
    </location>
    <ligand>
        <name>substrate</name>
    </ligand>
</feature>
<feature type="active site" evidence="5">
    <location>
        <position position="206"/>
    </location>
</feature>
<dbReference type="EC" id="1.1.1.290" evidence="5"/>
<evidence type="ECO:0000259" key="7">
    <source>
        <dbReference type="Pfam" id="PF02826"/>
    </source>
</evidence>
<accession>A0A5B0WPI5</accession>
<dbReference type="GO" id="GO:0036001">
    <property type="term" value="P:'de novo' pyridoxal 5'-phosphate biosynthetic process"/>
    <property type="evidence" value="ECO:0007669"/>
    <property type="project" value="TreeGrafter"/>
</dbReference>
<dbReference type="Gene3D" id="3.30.1370.170">
    <property type="match status" value="1"/>
</dbReference>
<dbReference type="PANTHER" id="PTHR42938">
    <property type="entry name" value="FORMATE DEHYDROGENASE 1"/>
    <property type="match status" value="1"/>
</dbReference>
<feature type="binding site" evidence="5">
    <location>
        <begin position="204"/>
        <end position="206"/>
    </location>
    <ligand>
        <name>NAD(+)</name>
        <dbReference type="ChEBI" id="CHEBI:57540"/>
    </ligand>
</feature>
<dbReference type="Pfam" id="PF00389">
    <property type="entry name" value="2-Hacid_dh"/>
    <property type="match status" value="1"/>
</dbReference>
<dbReference type="Pfam" id="PF02826">
    <property type="entry name" value="2-Hacid_dh_C"/>
    <property type="match status" value="1"/>
</dbReference>
<comment type="subunit">
    <text evidence="5">Homodimer.</text>
</comment>
<comment type="subcellular location">
    <subcellularLocation>
        <location evidence="5">Cytoplasm</location>
    </subcellularLocation>
</comment>
<name>A0A5B0WPI5_9GAMM</name>
<feature type="binding site" evidence="5">
    <location>
        <position position="66"/>
    </location>
    <ligand>
        <name>substrate</name>
    </ligand>
</feature>
<evidence type="ECO:0000256" key="1">
    <source>
        <dbReference type="ARBA" id="ARBA00022490"/>
    </source>
</evidence>
<dbReference type="RefSeq" id="WP_149613031.1">
    <property type="nucleotide sequence ID" value="NZ_VTUX01000011.1"/>
</dbReference>
<dbReference type="GO" id="GO:0008615">
    <property type="term" value="P:pyridoxine biosynthetic process"/>
    <property type="evidence" value="ECO:0007669"/>
    <property type="project" value="UniProtKB-UniRule"/>
</dbReference>
<evidence type="ECO:0000256" key="3">
    <source>
        <dbReference type="ARBA" id="ARBA00023027"/>
    </source>
</evidence>
<dbReference type="Gene3D" id="3.40.50.720">
    <property type="entry name" value="NAD(P)-binding Rossmann-like Domain"/>
    <property type="match status" value="2"/>
</dbReference>
<feature type="domain" description="D-isomer specific 2-hydroxyacid dehydrogenase catalytic" evidence="6">
    <location>
        <begin position="13"/>
        <end position="302"/>
    </location>
</feature>
<feature type="binding site" evidence="5">
    <location>
        <position position="256"/>
    </location>
    <ligand>
        <name>substrate</name>
    </ligand>
</feature>
<evidence type="ECO:0000313" key="8">
    <source>
        <dbReference type="EMBL" id="KAA1188111.1"/>
    </source>
</evidence>
<dbReference type="GO" id="GO:0051287">
    <property type="term" value="F:NAD binding"/>
    <property type="evidence" value="ECO:0007669"/>
    <property type="project" value="InterPro"/>
</dbReference>
<dbReference type="CDD" id="cd12158">
    <property type="entry name" value="ErythrP_dh"/>
    <property type="match status" value="1"/>
</dbReference>
<dbReference type="InterPro" id="IPR029753">
    <property type="entry name" value="D-isomer_DH_CS"/>
</dbReference>
<feature type="active site" evidence="5">
    <location>
        <position position="235"/>
    </location>
</feature>
<dbReference type="AlphaFoldDB" id="A0A5B0WPI5"/>
<keyword evidence="3 5" id="KW-0520">NAD</keyword>
<dbReference type="PANTHER" id="PTHR42938:SF9">
    <property type="entry name" value="FORMATE DEHYDROGENASE 1"/>
    <property type="match status" value="1"/>
</dbReference>